<keyword evidence="1" id="KW-0472">Membrane</keyword>
<dbReference type="EMBL" id="CAJNOQ010023669">
    <property type="protein sequence ID" value="CAF1518452.1"/>
    <property type="molecule type" value="Genomic_DNA"/>
</dbReference>
<evidence type="ECO:0000313" key="6">
    <source>
        <dbReference type="Proteomes" id="UP000663829"/>
    </source>
</evidence>
<keyword evidence="1" id="KW-0812">Transmembrane</keyword>
<feature type="transmembrane region" description="Helical" evidence="1">
    <location>
        <begin position="53"/>
        <end position="74"/>
    </location>
</feature>
<keyword evidence="6" id="KW-1185">Reference proteome</keyword>
<comment type="caution">
    <text evidence="3">The sequence shown here is derived from an EMBL/GenBank/DDBJ whole genome shotgun (WGS) entry which is preliminary data.</text>
</comment>
<dbReference type="AlphaFoldDB" id="A0A815UEM4"/>
<name>A0A815UEM4_9BILA</name>
<dbReference type="Proteomes" id="UP000682733">
    <property type="component" value="Unassembled WGS sequence"/>
</dbReference>
<accession>A0A815UEM4</accession>
<feature type="transmembrane region" description="Helical" evidence="1">
    <location>
        <begin position="81"/>
        <end position="104"/>
    </location>
</feature>
<sequence>MKISETILLLIIALISAIAALLCVIGLATPNWAWSSLTWYGLWCTGCSHTSGALAIIAFLLLLISVVLLILLAIKILPNGINFLPFIILFIASIFSLASFASYYVNSSYYSYNLVVAAHFFTYTSAVLLAFWLGGKLSIVNSN</sequence>
<dbReference type="Proteomes" id="UP000663829">
    <property type="component" value="Unassembled WGS sequence"/>
</dbReference>
<dbReference type="EMBL" id="CAJOBC010089223">
    <property type="protein sequence ID" value="CAF4378215.1"/>
    <property type="molecule type" value="Genomic_DNA"/>
</dbReference>
<evidence type="ECO:0000313" key="2">
    <source>
        <dbReference type="EMBL" id="CAF1364769.1"/>
    </source>
</evidence>
<organism evidence="3 6">
    <name type="scientific">Didymodactylos carnosus</name>
    <dbReference type="NCBI Taxonomy" id="1234261"/>
    <lineage>
        <taxon>Eukaryota</taxon>
        <taxon>Metazoa</taxon>
        <taxon>Spiralia</taxon>
        <taxon>Gnathifera</taxon>
        <taxon>Rotifera</taxon>
        <taxon>Eurotatoria</taxon>
        <taxon>Bdelloidea</taxon>
        <taxon>Philodinida</taxon>
        <taxon>Philodinidae</taxon>
        <taxon>Didymodactylos</taxon>
    </lineage>
</organism>
<proteinExistence type="predicted"/>
<evidence type="ECO:0000313" key="4">
    <source>
        <dbReference type="EMBL" id="CAF4174286.1"/>
    </source>
</evidence>
<keyword evidence="1" id="KW-1133">Transmembrane helix</keyword>
<dbReference type="EMBL" id="CAJNOK010023574">
    <property type="protein sequence ID" value="CAF1364769.1"/>
    <property type="molecule type" value="Genomic_DNA"/>
</dbReference>
<evidence type="ECO:0000313" key="3">
    <source>
        <dbReference type="EMBL" id="CAF1518452.1"/>
    </source>
</evidence>
<reference evidence="3" key="1">
    <citation type="submission" date="2021-02" db="EMBL/GenBank/DDBJ databases">
        <authorList>
            <person name="Nowell W R."/>
        </authorList>
    </citation>
    <scope>NUCLEOTIDE SEQUENCE</scope>
</reference>
<feature type="transmembrane region" description="Helical" evidence="1">
    <location>
        <begin position="110"/>
        <end position="133"/>
    </location>
</feature>
<gene>
    <name evidence="3" type="ORF">GPM918_LOCUS37441</name>
    <name evidence="2" type="ORF">OVA965_LOCUS31400</name>
    <name evidence="5" type="ORF">SRO942_LOCUS38210</name>
    <name evidence="4" type="ORF">TMI583_LOCUS32226</name>
</gene>
<protein>
    <submittedName>
        <fullName evidence="3">Uncharacterized protein</fullName>
    </submittedName>
</protein>
<dbReference type="Proteomes" id="UP000677228">
    <property type="component" value="Unassembled WGS sequence"/>
</dbReference>
<dbReference type="Proteomes" id="UP000681722">
    <property type="component" value="Unassembled WGS sequence"/>
</dbReference>
<feature type="transmembrane region" description="Helical" evidence="1">
    <location>
        <begin position="7"/>
        <end position="33"/>
    </location>
</feature>
<evidence type="ECO:0000256" key="1">
    <source>
        <dbReference type="SAM" id="Phobius"/>
    </source>
</evidence>
<evidence type="ECO:0000313" key="5">
    <source>
        <dbReference type="EMBL" id="CAF4378215.1"/>
    </source>
</evidence>
<dbReference type="EMBL" id="CAJOBA010045226">
    <property type="protein sequence ID" value="CAF4174286.1"/>
    <property type="molecule type" value="Genomic_DNA"/>
</dbReference>